<evidence type="ECO:0000256" key="1">
    <source>
        <dbReference type="SAM" id="Phobius"/>
    </source>
</evidence>
<keyword evidence="4" id="KW-1185">Reference proteome</keyword>
<evidence type="ECO:0000256" key="2">
    <source>
        <dbReference type="SAM" id="SignalP"/>
    </source>
</evidence>
<keyword evidence="1" id="KW-1133">Transmembrane helix</keyword>
<keyword evidence="2" id="KW-0732">Signal</keyword>
<feature type="chain" id="PRO_5036449951" evidence="2">
    <location>
        <begin position="21"/>
        <end position="174"/>
    </location>
</feature>
<sequence>MKYLFIVFSLALYHRCVCRAYHFEEEIPEDILSENETTILGWFDLSNDTESNVSLPRDFHELVKDIVEKIKDSFKDVKNNLGNGFDRIKEKIMNLKDTINDGISRIRKRIQDFKITDDDKPQGLKDVTPDDEDDLTANDDSNAKWFMLGLGTFAMAGIMLTIIYHAVKNASSRD</sequence>
<feature type="signal peptide" evidence="2">
    <location>
        <begin position="1"/>
        <end position="20"/>
    </location>
</feature>
<proteinExistence type="predicted"/>
<gene>
    <name evidence="3" type="ORF">TNCT_427591</name>
</gene>
<organism evidence="3 4">
    <name type="scientific">Trichonephila clavata</name>
    <name type="common">Joro spider</name>
    <name type="synonym">Nephila clavata</name>
    <dbReference type="NCBI Taxonomy" id="2740835"/>
    <lineage>
        <taxon>Eukaryota</taxon>
        <taxon>Metazoa</taxon>
        <taxon>Ecdysozoa</taxon>
        <taxon>Arthropoda</taxon>
        <taxon>Chelicerata</taxon>
        <taxon>Arachnida</taxon>
        <taxon>Araneae</taxon>
        <taxon>Araneomorphae</taxon>
        <taxon>Entelegynae</taxon>
        <taxon>Araneoidea</taxon>
        <taxon>Nephilidae</taxon>
        <taxon>Trichonephila</taxon>
    </lineage>
</organism>
<reference evidence="3" key="1">
    <citation type="submission" date="2020-07" db="EMBL/GenBank/DDBJ databases">
        <title>Multicomponent nature underlies the extraordinary mechanical properties of spider dragline silk.</title>
        <authorList>
            <person name="Kono N."/>
            <person name="Nakamura H."/>
            <person name="Mori M."/>
            <person name="Yoshida Y."/>
            <person name="Ohtoshi R."/>
            <person name="Malay A.D."/>
            <person name="Moran D.A.P."/>
            <person name="Tomita M."/>
            <person name="Numata K."/>
            <person name="Arakawa K."/>
        </authorList>
    </citation>
    <scope>NUCLEOTIDE SEQUENCE</scope>
</reference>
<protein>
    <submittedName>
        <fullName evidence="3">Uncharacterized protein</fullName>
    </submittedName>
</protein>
<dbReference type="AlphaFoldDB" id="A0A8X6LZZ7"/>
<dbReference type="Proteomes" id="UP000887116">
    <property type="component" value="Unassembled WGS sequence"/>
</dbReference>
<dbReference type="Gene3D" id="1.20.120.20">
    <property type="entry name" value="Apolipoprotein"/>
    <property type="match status" value="1"/>
</dbReference>
<keyword evidence="1" id="KW-0812">Transmembrane</keyword>
<feature type="transmembrane region" description="Helical" evidence="1">
    <location>
        <begin position="145"/>
        <end position="167"/>
    </location>
</feature>
<name>A0A8X6LZZ7_TRICU</name>
<accession>A0A8X6LZZ7</accession>
<dbReference type="OrthoDB" id="6424422at2759"/>
<comment type="caution">
    <text evidence="3">The sequence shown here is derived from an EMBL/GenBank/DDBJ whole genome shotgun (WGS) entry which is preliminary data.</text>
</comment>
<keyword evidence="1" id="KW-0472">Membrane</keyword>
<dbReference type="EMBL" id="BMAO01038673">
    <property type="protein sequence ID" value="GFR26259.1"/>
    <property type="molecule type" value="Genomic_DNA"/>
</dbReference>
<evidence type="ECO:0000313" key="3">
    <source>
        <dbReference type="EMBL" id="GFR26259.1"/>
    </source>
</evidence>
<evidence type="ECO:0000313" key="4">
    <source>
        <dbReference type="Proteomes" id="UP000887116"/>
    </source>
</evidence>